<dbReference type="InterPro" id="IPR029058">
    <property type="entry name" value="AB_hydrolase_fold"/>
</dbReference>
<dbReference type="SUPFAM" id="SSF53474">
    <property type="entry name" value="alpha/beta-Hydrolases"/>
    <property type="match status" value="1"/>
</dbReference>
<reference evidence="4" key="1">
    <citation type="journal article" date="2020" name="Stud. Mycol.">
        <title>101 Dothideomycetes genomes: a test case for predicting lifestyles and emergence of pathogens.</title>
        <authorList>
            <person name="Haridas S."/>
            <person name="Albert R."/>
            <person name="Binder M."/>
            <person name="Bloem J."/>
            <person name="Labutti K."/>
            <person name="Salamov A."/>
            <person name="Andreopoulos B."/>
            <person name="Baker S."/>
            <person name="Barry K."/>
            <person name="Bills G."/>
            <person name="Bluhm B."/>
            <person name="Cannon C."/>
            <person name="Castanera R."/>
            <person name="Culley D."/>
            <person name="Daum C."/>
            <person name="Ezra D."/>
            <person name="Gonzalez J."/>
            <person name="Henrissat B."/>
            <person name="Kuo A."/>
            <person name="Liang C."/>
            <person name="Lipzen A."/>
            <person name="Lutzoni F."/>
            <person name="Magnuson J."/>
            <person name="Mondo S."/>
            <person name="Nolan M."/>
            <person name="Ohm R."/>
            <person name="Pangilinan J."/>
            <person name="Park H.-J."/>
            <person name="Ramirez L."/>
            <person name="Alfaro M."/>
            <person name="Sun H."/>
            <person name="Tritt A."/>
            <person name="Yoshinaga Y."/>
            <person name="Zwiers L.-H."/>
            <person name="Turgeon B."/>
            <person name="Goodwin S."/>
            <person name="Spatafora J."/>
            <person name="Crous P."/>
            <person name="Grigoriev I."/>
        </authorList>
    </citation>
    <scope>NUCLEOTIDE SEQUENCE</scope>
    <source>
        <strain evidence="4">CBS 116435</strain>
    </source>
</reference>
<dbReference type="PANTHER" id="PTHR43329">
    <property type="entry name" value="EPOXIDE HYDROLASE"/>
    <property type="match status" value="1"/>
</dbReference>
<dbReference type="GO" id="GO:0016787">
    <property type="term" value="F:hydrolase activity"/>
    <property type="evidence" value="ECO:0007669"/>
    <property type="project" value="UniProtKB-KW"/>
</dbReference>
<accession>A0A9P4Q474</accession>
<evidence type="ECO:0000313" key="5">
    <source>
        <dbReference type="Proteomes" id="UP000799441"/>
    </source>
</evidence>
<evidence type="ECO:0000256" key="1">
    <source>
        <dbReference type="ARBA" id="ARBA00022801"/>
    </source>
</evidence>
<dbReference type="Pfam" id="PF00561">
    <property type="entry name" value="Abhydrolase_1"/>
    <property type="match status" value="1"/>
</dbReference>
<dbReference type="PRINTS" id="PR00412">
    <property type="entry name" value="EPOXHYDRLASE"/>
</dbReference>
<organism evidence="4 5">
    <name type="scientific">Polychaeton citri CBS 116435</name>
    <dbReference type="NCBI Taxonomy" id="1314669"/>
    <lineage>
        <taxon>Eukaryota</taxon>
        <taxon>Fungi</taxon>
        <taxon>Dikarya</taxon>
        <taxon>Ascomycota</taxon>
        <taxon>Pezizomycotina</taxon>
        <taxon>Dothideomycetes</taxon>
        <taxon>Dothideomycetidae</taxon>
        <taxon>Capnodiales</taxon>
        <taxon>Capnodiaceae</taxon>
        <taxon>Polychaeton</taxon>
    </lineage>
</organism>
<feature type="domain" description="AB hydrolase-1" evidence="3">
    <location>
        <begin position="41"/>
        <end position="316"/>
    </location>
</feature>
<proteinExistence type="inferred from homology"/>
<dbReference type="Proteomes" id="UP000799441">
    <property type="component" value="Unassembled WGS sequence"/>
</dbReference>
<dbReference type="InterPro" id="IPR000073">
    <property type="entry name" value="AB_hydrolase_1"/>
</dbReference>
<dbReference type="Gene3D" id="3.40.50.1820">
    <property type="entry name" value="alpha/beta hydrolase"/>
    <property type="match status" value="1"/>
</dbReference>
<evidence type="ECO:0000313" key="4">
    <source>
        <dbReference type="EMBL" id="KAF2719469.1"/>
    </source>
</evidence>
<dbReference type="OrthoDB" id="408373at2759"/>
<keyword evidence="1" id="KW-0378">Hydrolase</keyword>
<comment type="similarity">
    <text evidence="2">Belongs to the AB hydrolase superfamily. Epoxide hydrolase family.</text>
</comment>
<evidence type="ECO:0000259" key="3">
    <source>
        <dbReference type="Pfam" id="PF00561"/>
    </source>
</evidence>
<keyword evidence="5" id="KW-1185">Reference proteome</keyword>
<evidence type="ECO:0000256" key="2">
    <source>
        <dbReference type="ARBA" id="ARBA00038334"/>
    </source>
</evidence>
<sequence length="341" mass="37724">MARTLDKITPNDDRVKSQCVVVNGWRWHYLDASPEGPARGVVVLVHGFPDVALAWRYQIPVLTSLGLRCIAIDCMGYGGTGASDKLSDYSFKSHAIAIAAIAKQIGASKIILGGHDWGGVVVYRTAQWYPDLVSHVFSVATPYFPISDQFIPAEVLAAKMPQFGYQLQLGSEEQKVEKAAGTKSQIRRLLNAVYNGKPASGTRAVTPEKGVDLDLIVSDEVIHPSPFFDDVELDFYAEQFAKHGMHGPCNWYRTRKVNFDEEMEMAPERQKGLSQPTLFIQCLHDDILTPSLSVGMEDCIPHLTRAEVAASHWGLWHTAAETNDHIKTWVEGVVFGSKSKI</sequence>
<dbReference type="EMBL" id="MU003811">
    <property type="protein sequence ID" value="KAF2719469.1"/>
    <property type="molecule type" value="Genomic_DNA"/>
</dbReference>
<comment type="caution">
    <text evidence="4">The sequence shown here is derived from an EMBL/GenBank/DDBJ whole genome shotgun (WGS) entry which is preliminary data.</text>
</comment>
<gene>
    <name evidence="4" type="ORF">K431DRAFT_251338</name>
</gene>
<name>A0A9P4Q474_9PEZI</name>
<dbReference type="AlphaFoldDB" id="A0A9P4Q474"/>
<protein>
    <submittedName>
        <fullName evidence="4">Alpha/beta-hydrolase</fullName>
    </submittedName>
</protein>
<dbReference type="InterPro" id="IPR000639">
    <property type="entry name" value="Epox_hydrolase-like"/>
</dbReference>